<keyword evidence="2 6" id="KW-0547">Nucleotide-binding</keyword>
<proteinExistence type="inferred from homology"/>
<dbReference type="CDD" id="cd10225">
    <property type="entry name" value="ASKHA_NBD_MreB-like"/>
    <property type="match status" value="1"/>
</dbReference>
<dbReference type="InterPro" id="IPR004753">
    <property type="entry name" value="MreB"/>
</dbReference>
<organism evidence="7 8">
    <name type="scientific">Candidatus Brennerbacteria bacterium RIFOXYD1_FULL_41_16</name>
    <dbReference type="NCBI Taxonomy" id="1797529"/>
    <lineage>
        <taxon>Bacteria</taxon>
        <taxon>Candidatus Brenneribacteriota</taxon>
    </lineage>
</organism>
<dbReference type="AlphaFoldDB" id="A0A1G1XM36"/>
<keyword evidence="3 6" id="KW-0067">ATP-binding</keyword>
<dbReference type="PANTHER" id="PTHR42749">
    <property type="entry name" value="CELL SHAPE-DETERMINING PROTEIN MREB"/>
    <property type="match status" value="1"/>
</dbReference>
<dbReference type="Gene3D" id="3.30.420.40">
    <property type="match status" value="3"/>
</dbReference>
<evidence type="ECO:0000256" key="5">
    <source>
        <dbReference type="ARBA" id="ARBA00023458"/>
    </source>
</evidence>
<dbReference type="STRING" id="1797529.A2570_00050"/>
<gene>
    <name evidence="6" type="primary">mreB</name>
    <name evidence="7" type="ORF">A2570_00050</name>
</gene>
<comment type="subunit">
    <text evidence="6">Forms polymers.</text>
</comment>
<dbReference type="Proteomes" id="UP000178570">
    <property type="component" value="Unassembled WGS sequence"/>
</dbReference>
<evidence type="ECO:0000313" key="7">
    <source>
        <dbReference type="EMBL" id="OGY41022.1"/>
    </source>
</evidence>
<dbReference type="PANTHER" id="PTHR42749:SF1">
    <property type="entry name" value="CELL SHAPE-DETERMINING PROTEIN MREB"/>
    <property type="match status" value="1"/>
</dbReference>
<dbReference type="InterPro" id="IPR056546">
    <property type="entry name" value="MreB_MamK-like"/>
</dbReference>
<dbReference type="HAMAP" id="MF_02207">
    <property type="entry name" value="MreB"/>
    <property type="match status" value="1"/>
</dbReference>
<sequence length="337" mass="36250">MIIRQLGIDLGTANTLVFVPQQGIVIQEPSVVAVSKPDNKVLAIGREAKEMIGKTPSDIVVYRPLKDGVIADYRVTQAILRYFINKACGFWRFLKPDILISVPAGSTSTERKAVIDASREAGAKATFVVKEPVLAALGAGVPINTPSGNMIVNIGGGVAEVAVISLGGVVTWESIRVAGDRLNQAIIDFLKKKHNLIIGEKTAEDLKIQVGSVMPLPEKEKLTIEVRGQDAVENLPKNMMISSNDVAEALQPQLKEIIQAIKNVLRETPPELAADIVEKGMILTGGGALLRKLDDLILKATGVPAYVSDEPLFCVAKGTGVILDNLEIYKRSLQSFK</sequence>
<dbReference type="GO" id="GO:0005737">
    <property type="term" value="C:cytoplasm"/>
    <property type="evidence" value="ECO:0007669"/>
    <property type="project" value="UniProtKB-SubCell"/>
</dbReference>
<feature type="binding site" evidence="6">
    <location>
        <begin position="286"/>
        <end position="289"/>
    </location>
    <ligand>
        <name>ATP</name>
        <dbReference type="ChEBI" id="CHEBI:30616"/>
    </ligand>
</feature>
<dbReference type="GO" id="GO:0008360">
    <property type="term" value="P:regulation of cell shape"/>
    <property type="evidence" value="ECO:0007669"/>
    <property type="project" value="UniProtKB-UniRule"/>
</dbReference>
<evidence type="ECO:0000256" key="3">
    <source>
        <dbReference type="ARBA" id="ARBA00022840"/>
    </source>
</evidence>
<feature type="binding site" evidence="6">
    <location>
        <begin position="12"/>
        <end position="14"/>
    </location>
    <ligand>
        <name>ATP</name>
        <dbReference type="ChEBI" id="CHEBI:30616"/>
    </ligand>
</feature>
<comment type="caution">
    <text evidence="6">Lacks conserved residue(s) required for the propagation of feature annotation.</text>
</comment>
<dbReference type="GO" id="GO:0005524">
    <property type="term" value="F:ATP binding"/>
    <property type="evidence" value="ECO:0007669"/>
    <property type="project" value="UniProtKB-KW"/>
</dbReference>
<accession>A0A1G1XM36</accession>
<dbReference type="NCBIfam" id="TIGR00904">
    <property type="entry name" value="mreB"/>
    <property type="match status" value="1"/>
</dbReference>
<dbReference type="InterPro" id="IPR043129">
    <property type="entry name" value="ATPase_NBD"/>
</dbReference>
<reference evidence="7 8" key="1">
    <citation type="journal article" date="2016" name="Nat. Commun.">
        <title>Thousands of microbial genomes shed light on interconnected biogeochemical processes in an aquifer system.</title>
        <authorList>
            <person name="Anantharaman K."/>
            <person name="Brown C.T."/>
            <person name="Hug L.A."/>
            <person name="Sharon I."/>
            <person name="Castelle C.J."/>
            <person name="Probst A.J."/>
            <person name="Thomas B.C."/>
            <person name="Singh A."/>
            <person name="Wilkins M.J."/>
            <person name="Karaoz U."/>
            <person name="Brodie E.L."/>
            <person name="Williams K.H."/>
            <person name="Hubbard S.S."/>
            <person name="Banfield J.F."/>
        </authorList>
    </citation>
    <scope>NUCLEOTIDE SEQUENCE [LARGE SCALE GENOMIC DNA]</scope>
</reference>
<evidence type="ECO:0000256" key="6">
    <source>
        <dbReference type="HAMAP-Rule" id="MF_02207"/>
    </source>
</evidence>
<evidence type="ECO:0000313" key="8">
    <source>
        <dbReference type="Proteomes" id="UP000178570"/>
    </source>
</evidence>
<dbReference type="Pfam" id="PF06723">
    <property type="entry name" value="MreB_Mbl"/>
    <property type="match status" value="1"/>
</dbReference>
<evidence type="ECO:0000256" key="1">
    <source>
        <dbReference type="ARBA" id="ARBA00022490"/>
    </source>
</evidence>
<keyword evidence="4 6" id="KW-0133">Cell shape</keyword>
<comment type="caution">
    <text evidence="7">The sequence shown here is derived from an EMBL/GenBank/DDBJ whole genome shotgun (WGS) entry which is preliminary data.</text>
</comment>
<protein>
    <recommendedName>
        <fullName evidence="6">Cell shape-determining protein MreB</fullName>
    </recommendedName>
</protein>
<evidence type="ECO:0000256" key="2">
    <source>
        <dbReference type="ARBA" id="ARBA00022741"/>
    </source>
</evidence>
<dbReference type="SUPFAM" id="SSF53067">
    <property type="entry name" value="Actin-like ATPase domain"/>
    <property type="match status" value="2"/>
</dbReference>
<dbReference type="GO" id="GO:0000902">
    <property type="term" value="P:cell morphogenesis"/>
    <property type="evidence" value="ECO:0007669"/>
    <property type="project" value="InterPro"/>
</dbReference>
<name>A0A1G1XM36_9BACT</name>
<comment type="similarity">
    <text evidence="5 6">Belongs to the FtsA/MreB family.</text>
</comment>
<keyword evidence="1 6" id="KW-0963">Cytoplasm</keyword>
<dbReference type="PRINTS" id="PR01652">
    <property type="entry name" value="SHAPEPROTEIN"/>
</dbReference>
<dbReference type="EMBL" id="MHHY01000001">
    <property type="protein sequence ID" value="OGY41022.1"/>
    <property type="molecule type" value="Genomic_DNA"/>
</dbReference>
<feature type="binding site" evidence="6">
    <location>
        <begin position="204"/>
        <end position="207"/>
    </location>
    <ligand>
        <name>ATP</name>
        <dbReference type="ChEBI" id="CHEBI:30616"/>
    </ligand>
</feature>
<comment type="subcellular location">
    <subcellularLocation>
        <location evidence="6">Cytoplasm</location>
    </subcellularLocation>
    <text evidence="6">Membrane-associated.</text>
</comment>
<evidence type="ECO:0000256" key="4">
    <source>
        <dbReference type="ARBA" id="ARBA00022960"/>
    </source>
</evidence>
<comment type="function">
    <text evidence="6">Forms membrane-associated dynamic filaments that are essential for cell shape determination. Acts by regulating cell wall synthesis and cell elongation, and thus cell shape. A feedback loop between cell geometry and MreB localization may maintain elongated cell shape by targeting cell wall growth to regions of negative cell wall curvature.</text>
</comment>
<dbReference type="NCBIfam" id="NF010539">
    <property type="entry name" value="PRK13927.1"/>
    <property type="match status" value="1"/>
</dbReference>